<protein>
    <recommendedName>
        <fullName evidence="4">DUF2029 domain-containing protein</fullName>
    </recommendedName>
</protein>
<gene>
    <name evidence="2" type="ORF">MMALV_00880</name>
</gene>
<keyword evidence="1" id="KW-1133">Transmembrane helix</keyword>
<dbReference type="Proteomes" id="UP000012672">
    <property type="component" value="Chromosome"/>
</dbReference>
<evidence type="ECO:0000313" key="2">
    <source>
        <dbReference type="EMBL" id="AGI84845.1"/>
    </source>
</evidence>
<feature type="transmembrane region" description="Helical" evidence="1">
    <location>
        <begin position="352"/>
        <end position="371"/>
    </location>
</feature>
<evidence type="ECO:0000313" key="3">
    <source>
        <dbReference type="Proteomes" id="UP000012672"/>
    </source>
</evidence>
<evidence type="ECO:0000256" key="1">
    <source>
        <dbReference type="SAM" id="Phobius"/>
    </source>
</evidence>
<dbReference type="InParanoid" id="M9SBK7"/>
<proteinExistence type="predicted"/>
<keyword evidence="1" id="KW-0812">Transmembrane</keyword>
<feature type="transmembrane region" description="Helical" evidence="1">
    <location>
        <begin position="416"/>
        <end position="433"/>
    </location>
</feature>
<name>M9SBK7_METAX</name>
<feature type="transmembrane region" description="Helical" evidence="1">
    <location>
        <begin position="203"/>
        <end position="226"/>
    </location>
</feature>
<feature type="transmembrane region" description="Helical" evidence="1">
    <location>
        <begin position="155"/>
        <end position="172"/>
    </location>
</feature>
<dbReference type="EMBL" id="CP004049">
    <property type="protein sequence ID" value="AGI84845.1"/>
    <property type="molecule type" value="Genomic_DNA"/>
</dbReference>
<feature type="transmembrane region" description="Helical" evidence="1">
    <location>
        <begin position="314"/>
        <end position="346"/>
    </location>
</feature>
<dbReference type="eggNOG" id="arCOG07477">
    <property type="taxonomic scope" value="Archaea"/>
</dbReference>
<organism evidence="2 3">
    <name type="scientific">Methanomethylophilus alvi (strain Mx1201)</name>
    <dbReference type="NCBI Taxonomy" id="1236689"/>
    <lineage>
        <taxon>Archaea</taxon>
        <taxon>Methanobacteriati</taxon>
        <taxon>Thermoplasmatota</taxon>
        <taxon>Thermoplasmata</taxon>
        <taxon>Methanomassiliicoccales</taxon>
        <taxon>Methanomethylophilaceae</taxon>
        <taxon>Methanomethylophilus</taxon>
    </lineage>
</organism>
<dbReference type="KEGG" id="max:MMALV_00880"/>
<feature type="transmembrane region" description="Helical" evidence="1">
    <location>
        <begin position="122"/>
        <end position="143"/>
    </location>
</feature>
<keyword evidence="1" id="KW-0472">Membrane</keyword>
<evidence type="ECO:0008006" key="4">
    <source>
        <dbReference type="Google" id="ProtNLM"/>
    </source>
</evidence>
<feature type="transmembrane region" description="Helical" evidence="1">
    <location>
        <begin position="21"/>
        <end position="41"/>
    </location>
</feature>
<feature type="transmembrane region" description="Helical" evidence="1">
    <location>
        <begin position="238"/>
        <end position="258"/>
    </location>
</feature>
<dbReference type="AlphaFoldDB" id="M9SBK7"/>
<accession>M9SBK7</accession>
<dbReference type="Pfam" id="PF06728">
    <property type="entry name" value="PIG-U"/>
    <property type="match status" value="1"/>
</dbReference>
<keyword evidence="3" id="KW-1185">Reference proteome</keyword>
<dbReference type="STRING" id="1236689.MMALV_00880"/>
<dbReference type="HOGENOM" id="CLU_578228_0_0_2"/>
<reference evidence="2 3" key="1">
    <citation type="journal article" date="2012" name="J. Bacteriol.">
        <title>Genome sequence of 'Candidatus Methanomethylophilus alvus' Mx1201, a methanogenic archaeon from the human gut belonging to a seventh order of methanogens.</title>
        <authorList>
            <person name="Borrel G."/>
            <person name="Harris H.M."/>
            <person name="Tottey W."/>
            <person name="Mihajlovski A."/>
            <person name="Parisot N."/>
            <person name="Peyretaillade E."/>
            <person name="Peyret P."/>
            <person name="Gribaldo S."/>
            <person name="O'Toole P.W."/>
            <person name="Brugere J.F."/>
        </authorList>
    </citation>
    <scope>NUCLEOTIDE SEQUENCE [LARGE SCALE GENOMIC DNA]</scope>
    <source>
        <strain evidence="2 3">Mx1201</strain>
    </source>
</reference>
<feature type="transmembrane region" description="Helical" evidence="1">
    <location>
        <begin position="283"/>
        <end position="302"/>
    </location>
</feature>
<sequence>MGAYTDAGTSFFERSGWIKSTLFIALVSGILIRCLCIPFTYDYDTYHWAVIIQNIDSGNGLYELFGYYYTPVWGYIMGFIDMFSNTFLSVSELGTHVSGLLTVEDLENMRHVATVTSPEFNALMKIPIILCDLLVGYILYRFVGDWTGDRRKGGLAFALWFLCPIVVYMSSVQGMFDSFSALLILLSILLVLKGHYFSGGFMLALSTLLKLFPGSVVFVFIGLVLARHRCDGLAKRNLALAVTGALLCFFIILLPNIIEGNVADSITFISDRAGGFTLNLDTIFSMGGILIALPFMIFMGHMMYRTKEDIDRKFLIYTLLVLTISMFMNIGPQYVIVLLPFLVILICSYDRSYVVCWALIGFGAFLSAFVLNNYSLLMSSSVYLGWPPYDVILSGFDWTEAYLFGTNSFRSIMNSVGYAFMGAGLILIFVFHYEDVLVRKCPKAEKYIEKIRRLSFRKEVVR</sequence>